<organism evidence="2">
    <name type="scientific">Anguilla anguilla</name>
    <name type="common">European freshwater eel</name>
    <name type="synonym">Muraena anguilla</name>
    <dbReference type="NCBI Taxonomy" id="7936"/>
    <lineage>
        <taxon>Eukaryota</taxon>
        <taxon>Metazoa</taxon>
        <taxon>Chordata</taxon>
        <taxon>Craniata</taxon>
        <taxon>Vertebrata</taxon>
        <taxon>Euteleostomi</taxon>
        <taxon>Actinopterygii</taxon>
        <taxon>Neopterygii</taxon>
        <taxon>Teleostei</taxon>
        <taxon>Anguilliformes</taxon>
        <taxon>Anguillidae</taxon>
        <taxon>Anguilla</taxon>
    </lineage>
</organism>
<feature type="region of interest" description="Disordered" evidence="1">
    <location>
        <begin position="1"/>
        <end position="21"/>
    </location>
</feature>
<dbReference type="AlphaFoldDB" id="A0A0E9QNK2"/>
<dbReference type="EMBL" id="GBXM01090076">
    <property type="protein sequence ID" value="JAH18501.1"/>
    <property type="molecule type" value="Transcribed_RNA"/>
</dbReference>
<proteinExistence type="predicted"/>
<evidence type="ECO:0000256" key="1">
    <source>
        <dbReference type="SAM" id="MobiDB-lite"/>
    </source>
</evidence>
<reference evidence="2" key="1">
    <citation type="submission" date="2014-11" db="EMBL/GenBank/DDBJ databases">
        <authorList>
            <person name="Amaro Gonzalez C."/>
        </authorList>
    </citation>
    <scope>NUCLEOTIDE SEQUENCE</scope>
</reference>
<reference evidence="2" key="2">
    <citation type="journal article" date="2015" name="Fish Shellfish Immunol.">
        <title>Early steps in the European eel (Anguilla anguilla)-Vibrio vulnificus interaction in the gills: Role of the RtxA13 toxin.</title>
        <authorList>
            <person name="Callol A."/>
            <person name="Pajuelo D."/>
            <person name="Ebbesson L."/>
            <person name="Teles M."/>
            <person name="MacKenzie S."/>
            <person name="Amaro C."/>
        </authorList>
    </citation>
    <scope>NUCLEOTIDE SEQUENCE</scope>
</reference>
<accession>A0A0E9QNK2</accession>
<sequence length="21" mass="2209">MAIGWTSTAGPAQLTRMSVTE</sequence>
<protein>
    <submittedName>
        <fullName evidence="2">Uncharacterized protein</fullName>
    </submittedName>
</protein>
<name>A0A0E9QNK2_ANGAN</name>
<evidence type="ECO:0000313" key="2">
    <source>
        <dbReference type="EMBL" id="JAH18501.1"/>
    </source>
</evidence>